<organism evidence="1">
    <name type="scientific">marine sediment metagenome</name>
    <dbReference type="NCBI Taxonomy" id="412755"/>
    <lineage>
        <taxon>unclassified sequences</taxon>
        <taxon>metagenomes</taxon>
        <taxon>ecological metagenomes</taxon>
    </lineage>
</organism>
<sequence>MSVRKNNLNTAISSNLSSMSNAEKCGDYEIYLENDWWVVKNTRKNKIIGKFISKDAALDKVAVFLQDEEGRVETESVC</sequence>
<dbReference type="AlphaFoldDB" id="X1SD16"/>
<gene>
    <name evidence="1" type="ORF">S12H4_25744</name>
</gene>
<accession>X1SD16</accession>
<protein>
    <submittedName>
        <fullName evidence="1">Uncharacterized protein</fullName>
    </submittedName>
</protein>
<proteinExistence type="predicted"/>
<dbReference type="EMBL" id="BARW01014546">
    <property type="protein sequence ID" value="GAI76996.1"/>
    <property type="molecule type" value="Genomic_DNA"/>
</dbReference>
<evidence type="ECO:0000313" key="1">
    <source>
        <dbReference type="EMBL" id="GAI76996.1"/>
    </source>
</evidence>
<comment type="caution">
    <text evidence="1">The sequence shown here is derived from an EMBL/GenBank/DDBJ whole genome shotgun (WGS) entry which is preliminary data.</text>
</comment>
<name>X1SD16_9ZZZZ</name>
<reference evidence="1" key="1">
    <citation type="journal article" date="2014" name="Front. Microbiol.">
        <title>High frequency of phylogenetically diverse reductive dehalogenase-homologous genes in deep subseafloor sedimentary metagenomes.</title>
        <authorList>
            <person name="Kawai M."/>
            <person name="Futagami T."/>
            <person name="Toyoda A."/>
            <person name="Takaki Y."/>
            <person name="Nishi S."/>
            <person name="Hori S."/>
            <person name="Arai W."/>
            <person name="Tsubouchi T."/>
            <person name="Morono Y."/>
            <person name="Uchiyama I."/>
            <person name="Ito T."/>
            <person name="Fujiyama A."/>
            <person name="Inagaki F."/>
            <person name="Takami H."/>
        </authorList>
    </citation>
    <scope>NUCLEOTIDE SEQUENCE</scope>
    <source>
        <strain evidence="1">Expedition CK06-06</strain>
    </source>
</reference>